<dbReference type="GO" id="GO:0005829">
    <property type="term" value="C:cytosol"/>
    <property type="evidence" value="ECO:0007669"/>
    <property type="project" value="TreeGrafter"/>
</dbReference>
<dbReference type="SUPFAM" id="SSF51556">
    <property type="entry name" value="Metallo-dependent hydrolases"/>
    <property type="match status" value="1"/>
</dbReference>
<dbReference type="InterPro" id="IPR011059">
    <property type="entry name" value="Metal-dep_hydrolase_composite"/>
</dbReference>
<dbReference type="InterPro" id="IPR051607">
    <property type="entry name" value="Metallo-dep_hydrolases"/>
</dbReference>
<name>A0AA95N7S5_9BURK</name>
<dbReference type="NCBIfam" id="NF006684">
    <property type="entry name" value="PRK09229.1-5"/>
    <property type="match status" value="1"/>
</dbReference>
<dbReference type="Proteomes" id="UP001177769">
    <property type="component" value="Chromosome"/>
</dbReference>
<keyword evidence="4" id="KW-0862">Zinc</keyword>
<keyword evidence="3 6" id="KW-0378">Hydrolase</keyword>
<keyword evidence="2" id="KW-0479">Metal-binding</keyword>
<accession>A0AA95N7S5</accession>
<organism evidence="6 7">
    <name type="scientific">Paucibacter sediminis</name>
    <dbReference type="NCBI Taxonomy" id="3019553"/>
    <lineage>
        <taxon>Bacteria</taxon>
        <taxon>Pseudomonadati</taxon>
        <taxon>Pseudomonadota</taxon>
        <taxon>Betaproteobacteria</taxon>
        <taxon>Burkholderiales</taxon>
        <taxon>Sphaerotilaceae</taxon>
        <taxon>Roseateles</taxon>
    </lineage>
</organism>
<protein>
    <submittedName>
        <fullName evidence="6">Formimidoylglutamate deiminase</fullName>
        <ecNumber evidence="6">3.5.3.13</ecNumber>
    </submittedName>
</protein>
<dbReference type="PANTHER" id="PTHR11271:SF48">
    <property type="entry name" value="AMIDOHYDROLASE-RELATED DOMAIN-CONTAINING PROTEIN"/>
    <property type="match status" value="1"/>
</dbReference>
<comment type="cofactor">
    <cofactor evidence="1">
        <name>Zn(2+)</name>
        <dbReference type="ChEBI" id="CHEBI:29105"/>
    </cofactor>
</comment>
<dbReference type="NCBIfam" id="NF006681">
    <property type="entry name" value="PRK09229.1-2"/>
    <property type="match status" value="1"/>
</dbReference>
<dbReference type="GO" id="GO:0046872">
    <property type="term" value="F:metal ion binding"/>
    <property type="evidence" value="ECO:0007669"/>
    <property type="project" value="UniProtKB-KW"/>
</dbReference>
<evidence type="ECO:0000259" key="5">
    <source>
        <dbReference type="Pfam" id="PF01979"/>
    </source>
</evidence>
<sequence>MSRLYFARQAWVGGGWQRDVLLRVDGRGHWAEILPGQLKPVAAEELPGPVIPSLVDAHSHAFQRAMAGLAERREAGEDDFWSWRDRMYGLALQLNPAQLQAIAAQLYLELLRGGYTQVCEFHYLQHQPDGSPYADELAMSWALADAAEQVGLGLTLLPVLYARSGFGKPGLREDQRRFATDAAWVWRASQRVQAAGRPLVSAGVALHSLRAANTEDIRALQALVGDADLPIHIHISEQQQELRDCLAATGQRPMQWLCNEFKPDARWHLVHATHSTPAEIAQVAASGASAVICPGTEGNLGDGLCDLSGWLDAGVPISMGSDSHVTRAWVEELRWLEYGQRLGLQQRNVAAAPGRGEPATAARLFEACVRGSAAPAGFKQWGLEPGARADFLVLDTRCSGLLGVPAAARLDALVFASQGEALREVYVAGECRLREGQHPAQAGVAAAFEASMKELWGKD</sequence>
<dbReference type="InterPro" id="IPR006680">
    <property type="entry name" value="Amidohydro-rel"/>
</dbReference>
<evidence type="ECO:0000256" key="1">
    <source>
        <dbReference type="ARBA" id="ARBA00001947"/>
    </source>
</evidence>
<dbReference type="Pfam" id="PF01979">
    <property type="entry name" value="Amidohydro_1"/>
    <property type="match status" value="1"/>
</dbReference>
<dbReference type="KEGG" id="pais:PFX98_14320"/>
<dbReference type="GO" id="GO:0050416">
    <property type="term" value="F:formimidoylglutamate deiminase activity"/>
    <property type="evidence" value="ECO:0007669"/>
    <property type="project" value="UniProtKB-EC"/>
</dbReference>
<dbReference type="GO" id="GO:0019239">
    <property type="term" value="F:deaminase activity"/>
    <property type="evidence" value="ECO:0007669"/>
    <property type="project" value="TreeGrafter"/>
</dbReference>
<dbReference type="PANTHER" id="PTHR11271">
    <property type="entry name" value="GUANINE DEAMINASE"/>
    <property type="match status" value="1"/>
</dbReference>
<dbReference type="RefSeq" id="WP_285231179.1">
    <property type="nucleotide sequence ID" value="NZ_CP116346.1"/>
</dbReference>
<evidence type="ECO:0000256" key="2">
    <source>
        <dbReference type="ARBA" id="ARBA00022723"/>
    </source>
</evidence>
<proteinExistence type="predicted"/>
<evidence type="ECO:0000256" key="3">
    <source>
        <dbReference type="ARBA" id="ARBA00022801"/>
    </source>
</evidence>
<reference evidence="6" key="1">
    <citation type="submission" date="2023-01" db="EMBL/GenBank/DDBJ databases">
        <title>Whole genome sequence of Paucibacter sp. S2-9 isolated from pond sediment.</title>
        <authorList>
            <person name="Jung J.Y."/>
        </authorList>
    </citation>
    <scope>NUCLEOTIDE SEQUENCE</scope>
    <source>
        <strain evidence="6">S2-9</strain>
    </source>
</reference>
<dbReference type="Gene3D" id="3.20.20.140">
    <property type="entry name" value="Metal-dependent hydrolases"/>
    <property type="match status" value="1"/>
</dbReference>
<dbReference type="AlphaFoldDB" id="A0AA95N7S5"/>
<dbReference type="NCBIfam" id="TIGR02022">
    <property type="entry name" value="hutF"/>
    <property type="match status" value="1"/>
</dbReference>
<dbReference type="InterPro" id="IPR010252">
    <property type="entry name" value="HutF"/>
</dbReference>
<feature type="domain" description="Amidohydrolase-related" evidence="5">
    <location>
        <begin position="50"/>
        <end position="430"/>
    </location>
</feature>
<dbReference type="EMBL" id="CP116346">
    <property type="protein sequence ID" value="WIT10110.1"/>
    <property type="molecule type" value="Genomic_DNA"/>
</dbReference>
<gene>
    <name evidence="6" type="ORF">PFX98_14320</name>
</gene>
<evidence type="ECO:0000256" key="4">
    <source>
        <dbReference type="ARBA" id="ARBA00022833"/>
    </source>
</evidence>
<dbReference type="Gene3D" id="2.30.40.10">
    <property type="entry name" value="Urease, subunit C, domain 1"/>
    <property type="match status" value="1"/>
</dbReference>
<dbReference type="EC" id="3.5.3.13" evidence="6"/>
<evidence type="ECO:0000313" key="7">
    <source>
        <dbReference type="Proteomes" id="UP001177769"/>
    </source>
</evidence>
<keyword evidence="7" id="KW-1185">Reference proteome</keyword>
<dbReference type="InterPro" id="IPR032466">
    <property type="entry name" value="Metal_Hydrolase"/>
</dbReference>
<evidence type="ECO:0000313" key="6">
    <source>
        <dbReference type="EMBL" id="WIT10110.1"/>
    </source>
</evidence>